<dbReference type="GO" id="GO:0003677">
    <property type="term" value="F:DNA binding"/>
    <property type="evidence" value="ECO:0007669"/>
    <property type="project" value="UniProtKB-KW"/>
</dbReference>
<keyword evidence="3" id="KW-0805">Transcription regulation</keyword>
<dbReference type="GO" id="GO:0006351">
    <property type="term" value="P:DNA-templated transcription"/>
    <property type="evidence" value="ECO:0007669"/>
    <property type="project" value="InterPro"/>
</dbReference>
<keyword evidence="10" id="KW-1185">Reference proteome</keyword>
<dbReference type="OrthoDB" id="2406834at2759"/>
<keyword evidence="6" id="KW-0539">Nucleus</keyword>
<evidence type="ECO:0000256" key="2">
    <source>
        <dbReference type="ARBA" id="ARBA00022723"/>
    </source>
</evidence>
<dbReference type="InterPro" id="IPR007219">
    <property type="entry name" value="XnlR_reg_dom"/>
</dbReference>
<evidence type="ECO:0000256" key="1">
    <source>
        <dbReference type="ARBA" id="ARBA00004123"/>
    </source>
</evidence>
<dbReference type="SUPFAM" id="SSF57701">
    <property type="entry name" value="Zn2/Cys6 DNA-binding domain"/>
    <property type="match status" value="1"/>
</dbReference>
<dbReference type="EMBL" id="MLKD01000001">
    <property type="protein sequence ID" value="OQE32042.1"/>
    <property type="molecule type" value="Genomic_DNA"/>
</dbReference>
<keyword evidence="5" id="KW-0804">Transcription</keyword>
<name>A0A1V6U0H1_9EURO</name>
<dbReference type="Pfam" id="PF00172">
    <property type="entry name" value="Zn_clus"/>
    <property type="match status" value="1"/>
</dbReference>
<evidence type="ECO:0000256" key="6">
    <source>
        <dbReference type="ARBA" id="ARBA00023242"/>
    </source>
</evidence>
<proteinExistence type="predicted"/>
<feature type="region of interest" description="Disordered" evidence="7">
    <location>
        <begin position="134"/>
        <end position="153"/>
    </location>
</feature>
<gene>
    <name evidence="9" type="ORF">PENSTE_c001G01090</name>
</gene>
<dbReference type="InterPro" id="IPR001138">
    <property type="entry name" value="Zn2Cys6_DnaBD"/>
</dbReference>
<feature type="region of interest" description="Disordered" evidence="7">
    <location>
        <begin position="1"/>
        <end position="29"/>
    </location>
</feature>
<evidence type="ECO:0000256" key="5">
    <source>
        <dbReference type="ARBA" id="ARBA00023163"/>
    </source>
</evidence>
<sequence>MDPNQPTSNKSVSESPNTPRRKRKPVNCEQCRRSKLKCDRQHPCTTCKRRKRENSCIYEIISNGTPTETQQRSRSVLSRSKPGRGGVSFSPLPLGQTNLSTSSRRNDQSVASSRSESLPEDQDKDQDQWETVLERPAPEDGTQDTLSPLSTGPRMTVQDLINHLPPKASCDFLISHFFQIIHPLFPILHGPTFQEQYATFFTSQPRQVDLPWLALLFSMCSLSLNTMDASDPRLAYFWPELSNNPVQDFTTISLSRRLLQAAMTCLLQDQFFIRHKFSTFEALLMLIYNLSHNESVDQGWALLGMALNMGIALRCNMGSRGLNPIETERRRRCWAGLLTLHTYQGILFRDVDMSFLLEIKATMPADVNDNDITVDGIGESSGQPTQMSVMMAKIRLFRLSTHICRYISGPTRPDLESLQKFNSTIAEEQECWDATYMVGKSPIILDPTSYAFWCILQSYAHHLYLLLHRPFHHTKGPVFLQESRERCISSATAVISIHQQIYEAPLLRSFLWLLNGVISLKALHAAVALNSCLLDTPSVDTDSYRKVIEGLAQRMETLSGRSSICSKSFRIIRHLQNQSGASVSQSQNSDLNTEHAMEDWTDIREWMDLDLVNWNLEGAFSIFAD</sequence>
<evidence type="ECO:0000313" key="9">
    <source>
        <dbReference type="EMBL" id="OQE32042.1"/>
    </source>
</evidence>
<keyword evidence="4" id="KW-0238">DNA-binding</keyword>
<reference evidence="10" key="1">
    <citation type="journal article" date="2017" name="Nat. Microbiol.">
        <title>Global analysis of biosynthetic gene clusters reveals vast potential of secondary metabolite production in Penicillium species.</title>
        <authorList>
            <person name="Nielsen J.C."/>
            <person name="Grijseels S."/>
            <person name="Prigent S."/>
            <person name="Ji B."/>
            <person name="Dainat J."/>
            <person name="Nielsen K.F."/>
            <person name="Frisvad J.C."/>
            <person name="Workman M."/>
            <person name="Nielsen J."/>
        </authorList>
    </citation>
    <scope>NUCLEOTIDE SEQUENCE [LARGE SCALE GENOMIC DNA]</scope>
    <source>
        <strain evidence="10">IBT 24891</strain>
    </source>
</reference>
<feature type="domain" description="Zn(2)-C6 fungal-type" evidence="8">
    <location>
        <begin position="27"/>
        <end position="58"/>
    </location>
</feature>
<comment type="subcellular location">
    <subcellularLocation>
        <location evidence="1">Nucleus</location>
    </subcellularLocation>
</comment>
<feature type="compositionally biased region" description="Polar residues" evidence="7">
    <location>
        <begin position="65"/>
        <end position="78"/>
    </location>
</feature>
<dbReference type="Pfam" id="PF04082">
    <property type="entry name" value="Fungal_trans"/>
    <property type="match status" value="1"/>
</dbReference>
<dbReference type="InterPro" id="IPR036864">
    <property type="entry name" value="Zn2-C6_fun-type_DNA-bd_sf"/>
</dbReference>
<dbReference type="GO" id="GO:0000981">
    <property type="term" value="F:DNA-binding transcription factor activity, RNA polymerase II-specific"/>
    <property type="evidence" value="ECO:0007669"/>
    <property type="project" value="InterPro"/>
</dbReference>
<dbReference type="GO" id="GO:0008270">
    <property type="term" value="F:zinc ion binding"/>
    <property type="evidence" value="ECO:0007669"/>
    <property type="project" value="InterPro"/>
</dbReference>
<accession>A0A1V6U0H1</accession>
<dbReference type="CDD" id="cd00067">
    <property type="entry name" value="GAL4"/>
    <property type="match status" value="1"/>
</dbReference>
<dbReference type="Gene3D" id="4.10.240.10">
    <property type="entry name" value="Zn(2)-C6 fungal-type DNA-binding domain"/>
    <property type="match status" value="1"/>
</dbReference>
<feature type="compositionally biased region" description="Polar residues" evidence="7">
    <location>
        <begin position="1"/>
        <end position="18"/>
    </location>
</feature>
<dbReference type="AlphaFoldDB" id="A0A1V6U0H1"/>
<dbReference type="PROSITE" id="PS50048">
    <property type="entry name" value="ZN2_CY6_FUNGAL_2"/>
    <property type="match status" value="1"/>
</dbReference>
<feature type="compositionally biased region" description="Polar residues" evidence="7">
    <location>
        <begin position="95"/>
        <end position="116"/>
    </location>
</feature>
<protein>
    <recommendedName>
        <fullName evidence="8">Zn(2)-C6 fungal-type domain-containing protein</fullName>
    </recommendedName>
</protein>
<dbReference type="SMART" id="SM00066">
    <property type="entry name" value="GAL4"/>
    <property type="match status" value="1"/>
</dbReference>
<keyword evidence="2" id="KW-0479">Metal-binding</keyword>
<organism evidence="9 10">
    <name type="scientific">Penicillium steckii</name>
    <dbReference type="NCBI Taxonomy" id="303698"/>
    <lineage>
        <taxon>Eukaryota</taxon>
        <taxon>Fungi</taxon>
        <taxon>Dikarya</taxon>
        <taxon>Ascomycota</taxon>
        <taxon>Pezizomycotina</taxon>
        <taxon>Eurotiomycetes</taxon>
        <taxon>Eurotiomycetidae</taxon>
        <taxon>Eurotiales</taxon>
        <taxon>Aspergillaceae</taxon>
        <taxon>Penicillium</taxon>
    </lineage>
</organism>
<evidence type="ECO:0000259" key="8">
    <source>
        <dbReference type="PROSITE" id="PS50048"/>
    </source>
</evidence>
<feature type="region of interest" description="Disordered" evidence="7">
    <location>
        <begin position="65"/>
        <end position="127"/>
    </location>
</feature>
<dbReference type="GO" id="GO:0005634">
    <property type="term" value="C:nucleus"/>
    <property type="evidence" value="ECO:0007669"/>
    <property type="project" value="UniProtKB-SubCell"/>
</dbReference>
<comment type="caution">
    <text evidence="9">The sequence shown here is derived from an EMBL/GenBank/DDBJ whole genome shotgun (WGS) entry which is preliminary data.</text>
</comment>
<evidence type="ECO:0000256" key="7">
    <source>
        <dbReference type="SAM" id="MobiDB-lite"/>
    </source>
</evidence>
<dbReference type="Proteomes" id="UP000191285">
    <property type="component" value="Unassembled WGS sequence"/>
</dbReference>
<dbReference type="InterPro" id="IPR050613">
    <property type="entry name" value="Sec_Metabolite_Reg"/>
</dbReference>
<dbReference type="STRING" id="303698.A0A1V6U0H1"/>
<evidence type="ECO:0000313" key="10">
    <source>
        <dbReference type="Proteomes" id="UP000191285"/>
    </source>
</evidence>
<dbReference type="CDD" id="cd12148">
    <property type="entry name" value="fungal_TF_MHR"/>
    <property type="match status" value="1"/>
</dbReference>
<dbReference type="PANTHER" id="PTHR31001">
    <property type="entry name" value="UNCHARACTERIZED TRANSCRIPTIONAL REGULATORY PROTEIN"/>
    <property type="match status" value="1"/>
</dbReference>
<evidence type="ECO:0000256" key="4">
    <source>
        <dbReference type="ARBA" id="ARBA00023125"/>
    </source>
</evidence>
<dbReference type="PANTHER" id="PTHR31001:SF40">
    <property type="entry name" value="ZN(II)2CYS6 TRANSCRIPTION FACTOR (EUROFUNG)"/>
    <property type="match status" value="1"/>
</dbReference>
<evidence type="ECO:0000256" key="3">
    <source>
        <dbReference type="ARBA" id="ARBA00023015"/>
    </source>
</evidence>